<evidence type="ECO:0000259" key="3">
    <source>
        <dbReference type="Pfam" id="PF21047"/>
    </source>
</evidence>
<dbReference type="Pfam" id="PF21047">
    <property type="entry name" value="HEAT_Maestro"/>
    <property type="match status" value="2"/>
</dbReference>
<dbReference type="InterPro" id="IPR055408">
    <property type="entry name" value="HEAT_MROH2B-like"/>
</dbReference>
<dbReference type="Pfam" id="PF23227">
    <property type="entry name" value="HEAT_MROH2B_C"/>
    <property type="match status" value="1"/>
</dbReference>
<evidence type="ECO:0000256" key="1">
    <source>
        <dbReference type="ARBA" id="ARBA00022737"/>
    </source>
</evidence>
<dbReference type="Pfam" id="PF23210">
    <property type="entry name" value="HEAT_Maestro_2"/>
    <property type="match status" value="2"/>
</dbReference>
<evidence type="ECO:0000256" key="2">
    <source>
        <dbReference type="SAM" id="MobiDB-lite"/>
    </source>
</evidence>
<dbReference type="GeneID" id="140702428"/>
<sequence>MEGHLKKELQHQVSIQLQGLEDADVAAQDLLHTAGESKTKLLVPLLTEEMLKESSHTALSDVGGKPFESSEAADRGGGDHEGELVILLKGAPEERSKRASDLLLSLAKGHFHEVMGYLQNILKEVDTPPHPMLLKTLENFSSRYGLHLSSFSSMVVGFDVLLSQMACGEGDWGRTSELKKLDQRCQIHETSIKIRTLRTVPYIITSFLYLQVILILDLGSREKVAICSAVEKMCVSVAHYYKNWRLCHYPREAESSFCRPLLSIYQRLSGYWQQEEDRNVSEAALKARWPMLAVLVRYRPQQDEILRKFPDVIKESRMVDAPLMAKGLYLFLEGCVDCHPPNLKKVFRTLEKSTFSKSSLKIIPLPKSFAALPSGDLEISPASFTPREGGSSPQKRSLAGSRLWSCRRNGHRDQELSSQGAFRGFRIPPQMGFLQHGRQARGGNRRDDFPPFFCQAREATLFFLKELLSSPKVEGCLEWEMVTYLFRQVAVRTSQGVSQRERAPRDPSSGRDEATRGPLPSPSGGLSGPACLVSACLLPFQKTFPKLWALVGVPSSLHHQECTGWKRCAGVRDSARGLMPREEVADVQDLSIEVLEHVNTSATGMFKALWPKLLSFLLPPEYTPALTPLCRCLKELAVLRPEGSVLFLGSCRGVKLPSPQEVFGRLLVLSSSGSQRGFWALQLLHALRADIHEAIVHLWAQQIPALWGYCQAEGTRGSQPEWQQKLLQFLRRSLKTMEDDRWTKNLILALEDQMGSYADGSLEKSVLYQVLGLSLACCADRTYVLHWLERLIENANYLEAAEKEKVAEILSFAALDHLDLTLATLDDCRAGMDLKMGLSALLTHHKVSQRPGPAGQCQLSNKPPWIQQDLKLEPEPPLMPAIHLHIPWDRWLQNEEDYKTGRRGHLLKTLILAYGRVAIRAPKELLLKSGEAEILKKVLDLYRMSFQVRSRRGSEGWILVKWGTEGAGRCGEGWEWKRGSSLYSRNQPNKEEVLGVKIESQARQDTHLKLIFCESVASICKAISEAQDGNFQLGCKKELLEALLAFLGTERLENLRSSLLPATISALVSLSHLKPRLPVEALREMLDGVIKSLFLLPPLERLKRIAYDEQDASNIELMYTRSVEAMGKLFEVLVTEEPTSERIDVMFQLIEPWFLECEGSRERALQASFQVLAPFQASFRLPDGENFKGYGFAVAFLAPYILENSIACRQWAAKCIGCLIHIQGGSRITEAEEKEVTSALCDLQAEVPTDLSGAWARLAKVVSIHLAKDQLLDFTEAILEDLVSGIPSYARAAGYWLLANLQNHGEAMKSKVAICQEPSFSPGRRCRSQKEISTCIFSVPELLDTFCSRLPIITQGGMEEVLLEAVCIMARSHLDTVLGHLLRRSLPLDSETGKLWRSFDRDPSLAVRVLAKLMSCVNQPSILGSTTSSSIDESGDYAEEEPLKATCAIYEVLSGLPSEVDLQKVFPELLFTLLWQVSQTLGQKMPPCEGRRRLFLREQHLTPGNPCSLSVDTLKALVVKGTPIASQEEIKTADFWALLGDPRTHPEGLCQLTKCLLENGLLKDQVIQDVLPWMDASSEKLRLAGTALFTEVIQEPSFTRWAALRAFVPTLIRNMEDQNAGIRRMALRSLGRLLLVAPDQVKGLKKDLLILLFNHLRDSAVVDEALEALALVVPCLRMGKVAFLFRDLCWRASKYLSEEDDAIRAAAFHLFGALATRAKQGYKTFFANLVKENLALLLIYQGDPNPNISEACKMAFLQCLPFVTKRHLQQLHQTTESSNINALCQQLVQECPHLSMGLQRDLVPYFQSRQEELQRRAVEISGALLQSTPVTALDERTLQRLLTELAPLQGDASTTLQSAAEALEDHVHQKRAELQDDATRGSRTTQNSATWYRRLLGFRRH</sequence>
<evidence type="ECO:0000313" key="8">
    <source>
        <dbReference type="RefSeq" id="XP_072838099.1"/>
    </source>
</evidence>
<dbReference type="InterPro" id="IPR055406">
    <property type="entry name" value="HEAT_Maestro"/>
</dbReference>
<feature type="domain" description="MROH2B-like N-terminal HEAT-repeats" evidence="5">
    <location>
        <begin position="197"/>
        <end position="291"/>
    </location>
</feature>
<dbReference type="Proteomes" id="UP001652642">
    <property type="component" value="Chromosome 12"/>
</dbReference>
<dbReference type="InterPro" id="IPR045206">
    <property type="entry name" value="Maestro_heat-like_prot"/>
</dbReference>
<dbReference type="InterPro" id="IPR056282">
    <property type="entry name" value="MROH2B-like_N_HEAT"/>
</dbReference>
<feature type="region of interest" description="Disordered" evidence="2">
    <location>
        <begin position="54"/>
        <end position="79"/>
    </location>
</feature>
<evidence type="ECO:0000259" key="4">
    <source>
        <dbReference type="Pfam" id="PF23210"/>
    </source>
</evidence>
<dbReference type="InterPro" id="IPR016024">
    <property type="entry name" value="ARM-type_fold"/>
</dbReference>
<dbReference type="Pfam" id="PF23221">
    <property type="entry name" value="HEAT_MROH2B_1st"/>
    <property type="match status" value="1"/>
</dbReference>
<keyword evidence="7" id="KW-1185">Reference proteome</keyword>
<feature type="compositionally biased region" description="Basic and acidic residues" evidence="2">
    <location>
        <begin position="499"/>
        <end position="515"/>
    </location>
</feature>
<dbReference type="PANTHER" id="PTHR23120:SF22">
    <property type="entry name" value="MAESTRO HEAT-LIKE REPEAT-CONTAINING PROTEIN FAMILY MEMBER 2B"/>
    <property type="match status" value="1"/>
</dbReference>
<evidence type="ECO:0000313" key="7">
    <source>
        <dbReference type="Proteomes" id="UP001652642"/>
    </source>
</evidence>
<dbReference type="Gene3D" id="1.25.10.10">
    <property type="entry name" value="Leucine-rich Repeat Variant"/>
    <property type="match status" value="2"/>
</dbReference>
<gene>
    <name evidence="8" type="primary">LOC140702428</name>
</gene>
<evidence type="ECO:0000259" key="6">
    <source>
        <dbReference type="Pfam" id="PF23227"/>
    </source>
</evidence>
<organism evidence="7 8">
    <name type="scientific">Pogona vitticeps</name>
    <name type="common">central bearded dragon</name>
    <dbReference type="NCBI Taxonomy" id="103695"/>
    <lineage>
        <taxon>Eukaryota</taxon>
        <taxon>Metazoa</taxon>
        <taxon>Chordata</taxon>
        <taxon>Craniata</taxon>
        <taxon>Vertebrata</taxon>
        <taxon>Euteleostomi</taxon>
        <taxon>Lepidosauria</taxon>
        <taxon>Squamata</taxon>
        <taxon>Bifurcata</taxon>
        <taxon>Unidentata</taxon>
        <taxon>Episquamata</taxon>
        <taxon>Toxicofera</taxon>
        <taxon>Iguania</taxon>
        <taxon>Acrodonta</taxon>
        <taxon>Agamidae</taxon>
        <taxon>Amphibolurinae</taxon>
        <taxon>Pogona</taxon>
    </lineage>
</organism>
<name>A0ABM5EY64_9SAUR</name>
<reference evidence="8" key="1">
    <citation type="submission" date="2025-08" db="UniProtKB">
        <authorList>
            <consortium name="RefSeq"/>
        </authorList>
    </citation>
    <scope>IDENTIFICATION</scope>
</reference>
<proteinExistence type="predicted"/>
<feature type="domain" description="Maestro-like HEAT-repeats" evidence="3">
    <location>
        <begin position="1338"/>
        <end position="1410"/>
    </location>
</feature>
<feature type="domain" description="MROH2B-like HEAT-repeats" evidence="4">
    <location>
        <begin position="586"/>
        <end position="837"/>
    </location>
</feature>
<feature type="region of interest" description="Disordered" evidence="2">
    <location>
        <begin position="496"/>
        <end position="525"/>
    </location>
</feature>
<dbReference type="RefSeq" id="XP_072838099.1">
    <property type="nucleotide sequence ID" value="XM_072981998.1"/>
</dbReference>
<feature type="domain" description="Maestro/Maestro-like HEAT-repeats" evidence="6">
    <location>
        <begin position="1611"/>
        <end position="1862"/>
    </location>
</feature>
<protein>
    <submittedName>
        <fullName evidence="8">Maestro heat-like repeat-containing protein family member 2B</fullName>
    </submittedName>
</protein>
<feature type="region of interest" description="Disordered" evidence="2">
    <location>
        <begin position="381"/>
        <end position="401"/>
    </location>
</feature>
<dbReference type="InterPro" id="IPR011989">
    <property type="entry name" value="ARM-like"/>
</dbReference>
<dbReference type="PANTHER" id="PTHR23120">
    <property type="entry name" value="MAESTRO-RELATED HEAT DOMAIN-CONTAINING"/>
    <property type="match status" value="1"/>
</dbReference>
<feature type="domain" description="Maestro-like HEAT-repeats" evidence="3">
    <location>
        <begin position="1160"/>
        <end position="1313"/>
    </location>
</feature>
<accession>A0ABM5EY64</accession>
<keyword evidence="1" id="KW-0677">Repeat</keyword>
<feature type="domain" description="MROH2B-like HEAT-repeats" evidence="4">
    <location>
        <begin position="901"/>
        <end position="1134"/>
    </location>
</feature>
<evidence type="ECO:0000259" key="5">
    <source>
        <dbReference type="Pfam" id="PF23221"/>
    </source>
</evidence>
<dbReference type="InterPro" id="IPR048465">
    <property type="entry name" value="Maestro-like_HEAT"/>
</dbReference>
<dbReference type="SUPFAM" id="SSF48371">
    <property type="entry name" value="ARM repeat"/>
    <property type="match status" value="2"/>
</dbReference>